<dbReference type="RefSeq" id="WP_117397896.1">
    <property type="nucleotide sequence ID" value="NZ_QVNQ01000001.1"/>
</dbReference>
<dbReference type="GO" id="GO:0003677">
    <property type="term" value="F:DNA binding"/>
    <property type="evidence" value="ECO:0007669"/>
    <property type="project" value="UniProtKB-KW"/>
</dbReference>
<dbReference type="InterPro" id="IPR036390">
    <property type="entry name" value="WH_DNA-bd_sf"/>
</dbReference>
<dbReference type="OrthoDB" id="9792527at2"/>
<dbReference type="PANTHER" id="PTHR33204:SF18">
    <property type="entry name" value="TRANSCRIPTIONAL REGULATORY PROTEIN"/>
    <property type="match status" value="1"/>
</dbReference>
<evidence type="ECO:0000256" key="3">
    <source>
        <dbReference type="ARBA" id="ARBA00023163"/>
    </source>
</evidence>
<dbReference type="InterPro" id="IPR036388">
    <property type="entry name" value="WH-like_DNA-bd_sf"/>
</dbReference>
<dbReference type="InterPro" id="IPR036527">
    <property type="entry name" value="SCP2_sterol-bd_dom_sf"/>
</dbReference>
<dbReference type="Proteomes" id="UP000262882">
    <property type="component" value="Unassembled WGS sequence"/>
</dbReference>
<reference evidence="5 6" key="1">
    <citation type="submission" date="2018-08" db="EMBL/GenBank/DDBJ databases">
        <title>Actinomadura spongicola sp. nov., isolated from marine sponge Leucetta chagosensis.</title>
        <authorList>
            <person name="Li L."/>
            <person name="Lin H.W."/>
        </authorList>
    </citation>
    <scope>NUCLEOTIDE SEQUENCE [LARGE SCALE GENOMIC DNA]</scope>
    <source>
        <strain evidence="5 6">LHW52907</strain>
    </source>
</reference>
<evidence type="ECO:0000256" key="1">
    <source>
        <dbReference type="ARBA" id="ARBA00023015"/>
    </source>
</evidence>
<dbReference type="EMBL" id="QVNQ01000001">
    <property type="protein sequence ID" value="RFS87448.1"/>
    <property type="molecule type" value="Genomic_DNA"/>
</dbReference>
<evidence type="ECO:0000313" key="6">
    <source>
        <dbReference type="Proteomes" id="UP000262882"/>
    </source>
</evidence>
<dbReference type="InterPro" id="IPR002577">
    <property type="entry name" value="HTH_HxlR"/>
</dbReference>
<keyword evidence="2" id="KW-0238">DNA-binding</keyword>
<dbReference type="PROSITE" id="PS51118">
    <property type="entry name" value="HTH_HXLR"/>
    <property type="match status" value="1"/>
</dbReference>
<keyword evidence="1" id="KW-0805">Transcription regulation</keyword>
<dbReference type="PANTHER" id="PTHR33204">
    <property type="entry name" value="TRANSCRIPTIONAL REGULATOR, MARR FAMILY"/>
    <property type="match status" value="1"/>
</dbReference>
<protein>
    <submittedName>
        <fullName evidence="5">HxlR family transcriptional regulator</fullName>
    </submittedName>
</protein>
<evidence type="ECO:0000256" key="2">
    <source>
        <dbReference type="ARBA" id="ARBA00023125"/>
    </source>
</evidence>
<comment type="caution">
    <text evidence="5">The sequence shown here is derived from an EMBL/GenBank/DDBJ whole genome shotgun (WGS) entry which is preliminary data.</text>
</comment>
<dbReference type="Gene3D" id="3.30.1050.10">
    <property type="entry name" value="SCP2 sterol-binding domain"/>
    <property type="match status" value="1"/>
</dbReference>
<keyword evidence="6" id="KW-1185">Reference proteome</keyword>
<dbReference type="AlphaFoldDB" id="A0A372GPW6"/>
<dbReference type="Gene3D" id="1.10.10.10">
    <property type="entry name" value="Winged helix-like DNA-binding domain superfamily/Winged helix DNA-binding domain"/>
    <property type="match status" value="1"/>
</dbReference>
<dbReference type="SUPFAM" id="SSF46785">
    <property type="entry name" value="Winged helix' DNA-binding domain"/>
    <property type="match status" value="1"/>
</dbReference>
<name>A0A372GPW6_9ACTN</name>
<feature type="domain" description="HTH hxlR-type" evidence="4">
    <location>
        <begin position="11"/>
        <end position="108"/>
    </location>
</feature>
<gene>
    <name evidence="5" type="ORF">D0T12_04285</name>
</gene>
<keyword evidence="3" id="KW-0804">Transcription</keyword>
<dbReference type="Pfam" id="PF01638">
    <property type="entry name" value="HxlR"/>
    <property type="match status" value="1"/>
</dbReference>
<evidence type="ECO:0000259" key="4">
    <source>
        <dbReference type="PROSITE" id="PS51118"/>
    </source>
</evidence>
<evidence type="ECO:0000313" key="5">
    <source>
        <dbReference type="EMBL" id="RFS87448.1"/>
    </source>
</evidence>
<proteinExistence type="predicted"/>
<sequence length="213" mass="23130">MPTSRSYWDSCGIARALDVVGERWALLIVRELLLTPQRFSELRQALPNVSSNVLADRLRELENRGVIRHGPADAEGPKVYELTEWGRKLEPIVRALGTWGIDAPQPPEPAALSASSVLIYLEDAARPDPTAPPTVCRLELGGRVWTVRLADGRLQVQAGETTTADASLRAEPKTLSTLLADPSALEKKCDDGSITVVGDLSAIRRLLYAGSGR</sequence>
<organism evidence="5 6">
    <name type="scientific">Actinomadura spongiicola</name>
    <dbReference type="NCBI Taxonomy" id="2303421"/>
    <lineage>
        <taxon>Bacteria</taxon>
        <taxon>Bacillati</taxon>
        <taxon>Actinomycetota</taxon>
        <taxon>Actinomycetes</taxon>
        <taxon>Streptosporangiales</taxon>
        <taxon>Thermomonosporaceae</taxon>
        <taxon>Actinomadura</taxon>
    </lineage>
</organism>
<accession>A0A372GPW6</accession>